<dbReference type="Proteomes" id="UP000265520">
    <property type="component" value="Unassembled WGS sequence"/>
</dbReference>
<evidence type="ECO:0000313" key="6">
    <source>
        <dbReference type="Proteomes" id="UP000265520"/>
    </source>
</evidence>
<evidence type="ECO:0000256" key="3">
    <source>
        <dbReference type="ARBA" id="ARBA00022448"/>
    </source>
</evidence>
<comment type="subcellular location">
    <subcellularLocation>
        <location evidence="1">Nucleus</location>
    </subcellularLocation>
</comment>
<comment type="caution">
    <text evidence="5">The sequence shown here is derived from an EMBL/GenBank/DDBJ whole genome shotgun (WGS) entry which is preliminary data.</text>
</comment>
<keyword evidence="3" id="KW-0813">Transport</keyword>
<accession>A0A392M763</accession>
<comment type="similarity">
    <text evidence="2">Belongs to the NUP186/NUP192/NUP205 family.</text>
</comment>
<dbReference type="InterPro" id="IPR021827">
    <property type="entry name" value="Nup186/Nup192/Nup205"/>
</dbReference>
<evidence type="ECO:0000256" key="4">
    <source>
        <dbReference type="ARBA" id="ARBA00023242"/>
    </source>
</evidence>
<reference evidence="5 6" key="1">
    <citation type="journal article" date="2018" name="Front. Plant Sci.">
        <title>Red Clover (Trifolium pratense) and Zigzag Clover (T. medium) - A Picture of Genomic Similarities and Differences.</title>
        <authorList>
            <person name="Dluhosova J."/>
            <person name="Istvanek J."/>
            <person name="Nedelnik J."/>
            <person name="Repkova J."/>
        </authorList>
    </citation>
    <scope>NUCLEOTIDE SEQUENCE [LARGE SCALE GENOMIC DNA]</scope>
    <source>
        <strain evidence="6">cv. 10/8</strain>
        <tissue evidence="5">Leaf</tissue>
    </source>
</reference>
<proteinExistence type="inferred from homology"/>
<dbReference type="EMBL" id="LXQA010004423">
    <property type="protein sequence ID" value="MCH82945.1"/>
    <property type="molecule type" value="Genomic_DNA"/>
</dbReference>
<sequence length="152" mass="17192">MYDIKEEDYEGVVDQSRLSTTKESSSLQTQLPVLELLKDFMSGKTVFRNIMSILLPGVNSIVAERSSQIHGQYLENAVQLSLEIIILVLEKDLLLSDYWRPLYQPLDIILSHDHNQIVALLDSRMVGLVQLLLKSNASNSLIEDYAACLEAR</sequence>
<dbReference type="GO" id="GO:0005643">
    <property type="term" value="C:nuclear pore"/>
    <property type="evidence" value="ECO:0007669"/>
    <property type="project" value="InterPro"/>
</dbReference>
<organism evidence="5 6">
    <name type="scientific">Trifolium medium</name>
    <dbReference type="NCBI Taxonomy" id="97028"/>
    <lineage>
        <taxon>Eukaryota</taxon>
        <taxon>Viridiplantae</taxon>
        <taxon>Streptophyta</taxon>
        <taxon>Embryophyta</taxon>
        <taxon>Tracheophyta</taxon>
        <taxon>Spermatophyta</taxon>
        <taxon>Magnoliopsida</taxon>
        <taxon>eudicotyledons</taxon>
        <taxon>Gunneridae</taxon>
        <taxon>Pentapetalae</taxon>
        <taxon>rosids</taxon>
        <taxon>fabids</taxon>
        <taxon>Fabales</taxon>
        <taxon>Fabaceae</taxon>
        <taxon>Papilionoideae</taxon>
        <taxon>50 kb inversion clade</taxon>
        <taxon>NPAAA clade</taxon>
        <taxon>Hologalegina</taxon>
        <taxon>IRL clade</taxon>
        <taxon>Trifolieae</taxon>
        <taxon>Trifolium</taxon>
    </lineage>
</organism>
<keyword evidence="4" id="KW-0539">Nucleus</keyword>
<protein>
    <submittedName>
        <fullName evidence="5">Nuclear pore complex protein Nup205-like</fullName>
    </submittedName>
</protein>
<evidence type="ECO:0000256" key="2">
    <source>
        <dbReference type="ARBA" id="ARBA00005892"/>
    </source>
</evidence>
<feature type="non-terminal residue" evidence="5">
    <location>
        <position position="152"/>
    </location>
</feature>
<name>A0A392M763_9FABA</name>
<dbReference type="AlphaFoldDB" id="A0A392M763"/>
<gene>
    <name evidence="5" type="ORF">A2U01_0003758</name>
</gene>
<evidence type="ECO:0000313" key="5">
    <source>
        <dbReference type="EMBL" id="MCH82945.1"/>
    </source>
</evidence>
<keyword evidence="6" id="KW-1185">Reference proteome</keyword>
<dbReference type="PANTHER" id="PTHR31344">
    <property type="entry name" value="NUCLEAR PORE COMPLEX PROTEIN NUP205"/>
    <property type="match status" value="1"/>
</dbReference>
<evidence type="ECO:0000256" key="1">
    <source>
        <dbReference type="ARBA" id="ARBA00004123"/>
    </source>
</evidence>
<dbReference type="PANTHER" id="PTHR31344:SF0">
    <property type="entry name" value="NUCLEAR PORE COMPLEX PROTEIN NUP205"/>
    <property type="match status" value="1"/>
</dbReference>